<sequence>MAGGLLLAGRSRRWRLLQGWDQRRGSWGVETRSCVRPDPAKEGRVPAGSGMRKSALGHLNAGGGWAAPYGQEPEMAASPRLGPEIRLQESGDPVLRSSQSGRRGQFACGTKDAEECLRLPQWA</sequence>
<feature type="region of interest" description="Disordered" evidence="1">
    <location>
        <begin position="32"/>
        <end position="56"/>
    </location>
</feature>
<evidence type="ECO:0000313" key="3">
    <source>
        <dbReference type="Proteomes" id="UP001066276"/>
    </source>
</evidence>
<organism evidence="2 3">
    <name type="scientific">Pleurodeles waltl</name>
    <name type="common">Iberian ribbed newt</name>
    <dbReference type="NCBI Taxonomy" id="8319"/>
    <lineage>
        <taxon>Eukaryota</taxon>
        <taxon>Metazoa</taxon>
        <taxon>Chordata</taxon>
        <taxon>Craniata</taxon>
        <taxon>Vertebrata</taxon>
        <taxon>Euteleostomi</taxon>
        <taxon>Amphibia</taxon>
        <taxon>Batrachia</taxon>
        <taxon>Caudata</taxon>
        <taxon>Salamandroidea</taxon>
        <taxon>Salamandridae</taxon>
        <taxon>Pleurodelinae</taxon>
        <taxon>Pleurodeles</taxon>
    </lineage>
</organism>
<evidence type="ECO:0000313" key="2">
    <source>
        <dbReference type="EMBL" id="KAJ1150875.1"/>
    </source>
</evidence>
<gene>
    <name evidence="2" type="ORF">NDU88_003662</name>
</gene>
<reference evidence="2" key="1">
    <citation type="journal article" date="2022" name="bioRxiv">
        <title>Sequencing and chromosome-scale assembly of the giantPleurodeles waltlgenome.</title>
        <authorList>
            <person name="Brown T."/>
            <person name="Elewa A."/>
            <person name="Iarovenko S."/>
            <person name="Subramanian E."/>
            <person name="Araus A.J."/>
            <person name="Petzold A."/>
            <person name="Susuki M."/>
            <person name="Suzuki K.-i.T."/>
            <person name="Hayashi T."/>
            <person name="Toyoda A."/>
            <person name="Oliveira C."/>
            <person name="Osipova E."/>
            <person name="Leigh N.D."/>
            <person name="Simon A."/>
            <person name="Yun M.H."/>
        </authorList>
    </citation>
    <scope>NUCLEOTIDE SEQUENCE</scope>
    <source>
        <strain evidence="2">20211129_DDA</strain>
        <tissue evidence="2">Liver</tissue>
    </source>
</reference>
<name>A0AAV7RJ81_PLEWA</name>
<proteinExistence type="predicted"/>
<evidence type="ECO:0000256" key="1">
    <source>
        <dbReference type="SAM" id="MobiDB-lite"/>
    </source>
</evidence>
<protein>
    <submittedName>
        <fullName evidence="2">Uncharacterized protein</fullName>
    </submittedName>
</protein>
<feature type="compositionally biased region" description="Basic and acidic residues" evidence="1">
    <location>
        <begin position="33"/>
        <end position="44"/>
    </location>
</feature>
<dbReference type="AlphaFoldDB" id="A0AAV7RJ81"/>
<keyword evidence="3" id="KW-1185">Reference proteome</keyword>
<accession>A0AAV7RJ81</accession>
<dbReference type="EMBL" id="JANPWB010000009">
    <property type="protein sequence ID" value="KAJ1150875.1"/>
    <property type="molecule type" value="Genomic_DNA"/>
</dbReference>
<dbReference type="Proteomes" id="UP001066276">
    <property type="component" value="Chromosome 5"/>
</dbReference>
<comment type="caution">
    <text evidence="2">The sequence shown here is derived from an EMBL/GenBank/DDBJ whole genome shotgun (WGS) entry which is preliminary data.</text>
</comment>